<reference evidence="2 3" key="1">
    <citation type="submission" date="2011-10" db="EMBL/GenBank/DDBJ databases">
        <title>The Genome Sequence of Lachnospiraceae bacterium ACC2.</title>
        <authorList>
            <consortium name="The Broad Institute Genome Sequencing Platform"/>
            <person name="Earl A."/>
            <person name="Ward D."/>
            <person name="Feldgarden M."/>
            <person name="Gevers D."/>
            <person name="Sizova M."/>
            <person name="Hazen A."/>
            <person name="Epstein S."/>
            <person name="Young S.K."/>
            <person name="Zeng Q."/>
            <person name="Gargeya S."/>
            <person name="Fitzgerald M."/>
            <person name="Haas B."/>
            <person name="Abouelleil A."/>
            <person name="Alvarado L."/>
            <person name="Arachchi H.M."/>
            <person name="Berlin A."/>
            <person name="Brown A."/>
            <person name="Chapman S.B."/>
            <person name="Chen Z."/>
            <person name="Dunbar C."/>
            <person name="Freedman E."/>
            <person name="Gearin G."/>
            <person name="Goldberg J."/>
            <person name="Griggs A."/>
            <person name="Gujja S."/>
            <person name="Heiman D."/>
            <person name="Howarth C."/>
            <person name="Larson L."/>
            <person name="Lui A."/>
            <person name="MacDonald P.J.P."/>
            <person name="Montmayeur A."/>
            <person name="Murphy C."/>
            <person name="Neiman D."/>
            <person name="Pearson M."/>
            <person name="Priest M."/>
            <person name="Roberts A."/>
            <person name="Saif S."/>
            <person name="Shea T."/>
            <person name="Shenoy N."/>
            <person name="Sisk P."/>
            <person name="Stolte C."/>
            <person name="Sykes S."/>
            <person name="Wortman J."/>
            <person name="Nusbaum C."/>
            <person name="Birren B."/>
        </authorList>
    </citation>
    <scope>NUCLEOTIDE SEQUENCE [LARGE SCALE GENOMIC DNA]</scope>
    <source>
        <strain evidence="2 3">ACC2</strain>
    </source>
</reference>
<evidence type="ECO:0000313" key="2">
    <source>
        <dbReference type="EMBL" id="EHO15596.1"/>
    </source>
</evidence>
<dbReference type="AlphaFoldDB" id="A0AA37DFB7"/>
<sequence length="120" mass="13874">MKKALTVFAAAAMVSVMMASNAFAYIGWVRDTRFTPERWWYSTQDNFGDWYRGETGKVKWAWIDSNHDGLEECYCFGDDGWMKANQRTPDGYYVNEKGQWTVNGVVQTRSAHYYAPGTKK</sequence>
<name>A0AA37DFB7_9FIRM</name>
<dbReference type="GeneID" id="86941647"/>
<feature type="chain" id="PRO_5041288854" evidence="1">
    <location>
        <begin position="25"/>
        <end position="120"/>
    </location>
</feature>
<proteinExistence type="predicted"/>
<accession>A0AA37DFB7</accession>
<evidence type="ECO:0000256" key="1">
    <source>
        <dbReference type="SAM" id="SignalP"/>
    </source>
</evidence>
<dbReference type="Proteomes" id="UP000018466">
    <property type="component" value="Unassembled WGS sequence"/>
</dbReference>
<keyword evidence="1" id="KW-0732">Signal</keyword>
<feature type="signal peptide" evidence="1">
    <location>
        <begin position="1"/>
        <end position="24"/>
    </location>
</feature>
<evidence type="ECO:0000313" key="3">
    <source>
        <dbReference type="Proteomes" id="UP000018466"/>
    </source>
</evidence>
<gene>
    <name evidence="2" type="ORF">HMPREF9623_01917</name>
</gene>
<organism evidence="2 3">
    <name type="scientific">Stomatobaculum longum</name>
    <dbReference type="NCBI Taxonomy" id="796942"/>
    <lineage>
        <taxon>Bacteria</taxon>
        <taxon>Bacillati</taxon>
        <taxon>Bacillota</taxon>
        <taxon>Clostridia</taxon>
        <taxon>Lachnospirales</taxon>
        <taxon>Lachnospiraceae</taxon>
        <taxon>Stomatobaculum</taxon>
    </lineage>
</organism>
<dbReference type="Gene3D" id="2.10.270.10">
    <property type="entry name" value="Cholin Binding"/>
    <property type="match status" value="1"/>
</dbReference>
<comment type="caution">
    <text evidence="2">The sequence shown here is derived from an EMBL/GenBank/DDBJ whole genome shotgun (WGS) entry which is preliminary data.</text>
</comment>
<dbReference type="RefSeq" id="WP_009533735.1">
    <property type="nucleotide sequence ID" value="NZ_CAJPPX010000004.1"/>
</dbReference>
<keyword evidence="3" id="KW-1185">Reference proteome</keyword>
<protein>
    <submittedName>
        <fullName evidence="2">Uncharacterized protein</fullName>
    </submittedName>
</protein>
<dbReference type="SUPFAM" id="SSF69360">
    <property type="entry name" value="Cell wall binding repeat"/>
    <property type="match status" value="1"/>
</dbReference>
<dbReference type="EMBL" id="AGEL01000015">
    <property type="protein sequence ID" value="EHO15596.1"/>
    <property type="molecule type" value="Genomic_DNA"/>
</dbReference>